<feature type="compositionally biased region" description="Polar residues" evidence="11">
    <location>
        <begin position="356"/>
        <end position="365"/>
    </location>
</feature>
<keyword evidence="8" id="KW-0446">Lipid-binding</keyword>
<organism evidence="14">
    <name type="scientific">Sesamum calycinum</name>
    <dbReference type="NCBI Taxonomy" id="2727403"/>
    <lineage>
        <taxon>Eukaryota</taxon>
        <taxon>Viridiplantae</taxon>
        <taxon>Streptophyta</taxon>
        <taxon>Embryophyta</taxon>
        <taxon>Tracheophyta</taxon>
        <taxon>Spermatophyta</taxon>
        <taxon>Magnoliopsida</taxon>
        <taxon>eudicotyledons</taxon>
        <taxon>Gunneridae</taxon>
        <taxon>Pentapetalae</taxon>
        <taxon>asterids</taxon>
        <taxon>lamiids</taxon>
        <taxon>Lamiales</taxon>
        <taxon>Pedaliaceae</taxon>
        <taxon>Sesamum</taxon>
    </lineage>
</organism>
<keyword evidence="10" id="KW-0175">Coiled coil</keyword>
<accession>A0AAW2QMM8</accession>
<dbReference type="FunFam" id="1.20.1260.60:FF:000003">
    <property type="entry name" value="IST1-like protein isoform A"/>
    <property type="match status" value="1"/>
</dbReference>
<feature type="region of interest" description="Disordered" evidence="11">
    <location>
        <begin position="122"/>
        <end position="171"/>
    </location>
</feature>
<comment type="caution">
    <text evidence="14">The sequence shown here is derived from an EMBL/GenBank/DDBJ whole genome shotgun (WGS) entry which is preliminary data.</text>
</comment>
<evidence type="ECO:0000256" key="2">
    <source>
        <dbReference type="ARBA" id="ARBA00005536"/>
    </source>
</evidence>
<evidence type="ECO:0000256" key="11">
    <source>
        <dbReference type="SAM" id="MobiDB-lite"/>
    </source>
</evidence>
<dbReference type="SUPFAM" id="SSF47699">
    <property type="entry name" value="Bifunctional inhibitor/lipid-transfer protein/seed storage 2S albumin"/>
    <property type="match status" value="1"/>
</dbReference>
<dbReference type="PRINTS" id="PR00382">
    <property type="entry name" value="LIPIDTRNSFER"/>
</dbReference>
<dbReference type="InterPro" id="IPR036312">
    <property type="entry name" value="Bifun_inhib/LTP/seed_sf"/>
</dbReference>
<feature type="coiled-coil region" evidence="10">
    <location>
        <begin position="186"/>
        <end position="213"/>
    </location>
</feature>
<dbReference type="GO" id="GO:0006869">
    <property type="term" value="P:lipid transport"/>
    <property type="evidence" value="ECO:0007669"/>
    <property type="project" value="InterPro"/>
</dbReference>
<dbReference type="InterPro" id="IPR000528">
    <property type="entry name" value="Plant_nsLTP"/>
</dbReference>
<dbReference type="Gene3D" id="1.10.110.10">
    <property type="entry name" value="Plant lipid-transfer and hydrophobic proteins"/>
    <property type="match status" value="1"/>
</dbReference>
<feature type="signal peptide" evidence="12">
    <location>
        <begin position="1"/>
        <end position="19"/>
    </location>
</feature>
<sequence>MKFLNIVACIIAMWAAVAATSCVASSQPPAGGPSPALDCSTLIYDMIDCMPYLSNGGDQTKPDESCCSGLRAVVETDVDCICYAVNSAAGLGLDINMTRAEDLPSRCGVFTPPLTACIMSSTPGASPANIPPEASGTPSLSPNLPPTARPSASSAPARAPVSQAPAPSHGSKTLLKLTIPRIKLLRNRREIQMKNMRQEIAKLLETGQEATARIRVEHIIREEKMTAAQEIVELFCELITVRLPIIEAQRECPLDLKEAISSLCFAAPRCADLPELLQVQMMFAGKYGKEFVSAATELRPECGVNRQLIELLSVRAPAPDVKLKLLKEIAEEHELDWDPSASEGELLKPHEDLLNGPTQFVSGSQFPLPKEKHDETKSTAPEPASLEHSDSDEDFEIIDFPEVPKQPLVSNKDTVSVPEMLPFPVSALSEVDDQEEHNLSVGSENLPYLETRVPLPEKSVIKEDASHKISPSQMENKQFVPFICPPSELSASFPVKEFNSNPSKTKYDNEDLQDILAAHEASETAERAAAAARSAASIAQLRISELVKKRMMKSQNLLWRIPFTSTKLRKIQKARLS</sequence>
<dbReference type="InterPro" id="IPR016140">
    <property type="entry name" value="Bifunc_inhib/LTP/seed_store"/>
</dbReference>
<evidence type="ECO:0000256" key="3">
    <source>
        <dbReference type="ARBA" id="ARBA00009748"/>
    </source>
</evidence>
<reference evidence="14" key="2">
    <citation type="journal article" date="2024" name="Plant">
        <title>Genomic evolution and insights into agronomic trait innovations of Sesamum species.</title>
        <authorList>
            <person name="Miao H."/>
            <person name="Wang L."/>
            <person name="Qu L."/>
            <person name="Liu H."/>
            <person name="Sun Y."/>
            <person name="Le M."/>
            <person name="Wang Q."/>
            <person name="Wei S."/>
            <person name="Zheng Y."/>
            <person name="Lin W."/>
            <person name="Duan Y."/>
            <person name="Cao H."/>
            <person name="Xiong S."/>
            <person name="Wang X."/>
            <person name="Wei L."/>
            <person name="Li C."/>
            <person name="Ma Q."/>
            <person name="Ju M."/>
            <person name="Zhao R."/>
            <person name="Li G."/>
            <person name="Mu C."/>
            <person name="Tian Q."/>
            <person name="Mei H."/>
            <person name="Zhang T."/>
            <person name="Gao T."/>
            <person name="Zhang H."/>
        </authorList>
    </citation>
    <scope>NUCLEOTIDE SEQUENCE</scope>
    <source>
        <strain evidence="14">KEN8</strain>
    </source>
</reference>
<name>A0AAW2QMM8_9LAMI</name>
<dbReference type="InterPro" id="IPR042277">
    <property type="entry name" value="IST1-like"/>
</dbReference>
<evidence type="ECO:0000313" key="14">
    <source>
        <dbReference type="EMBL" id="KAL0368801.1"/>
    </source>
</evidence>
<dbReference type="PANTHER" id="PTHR12161:SF5">
    <property type="entry name" value="IST1 HOMOLOG"/>
    <property type="match status" value="1"/>
</dbReference>
<evidence type="ECO:0000256" key="1">
    <source>
        <dbReference type="ARBA" id="ARBA00004609"/>
    </source>
</evidence>
<protein>
    <submittedName>
        <fullName evidence="14">Ist1</fullName>
    </submittedName>
</protein>
<feature type="region of interest" description="Disordered" evidence="11">
    <location>
        <begin position="350"/>
        <end position="393"/>
    </location>
</feature>
<keyword evidence="9" id="KW-0449">Lipoprotein</keyword>
<reference evidence="14" key="1">
    <citation type="submission" date="2020-06" db="EMBL/GenBank/DDBJ databases">
        <authorList>
            <person name="Li T."/>
            <person name="Hu X."/>
            <person name="Zhang T."/>
            <person name="Song X."/>
            <person name="Zhang H."/>
            <person name="Dai N."/>
            <person name="Sheng W."/>
            <person name="Hou X."/>
            <person name="Wei L."/>
        </authorList>
    </citation>
    <scope>NUCLEOTIDE SEQUENCE</scope>
    <source>
        <strain evidence="14">KEN8</strain>
        <tissue evidence="14">Leaf</tissue>
    </source>
</reference>
<feature type="domain" description="Bifunctional inhibitor/plant lipid transfer protein/seed storage helical" evidence="13">
    <location>
        <begin position="39"/>
        <end position="117"/>
    </location>
</feature>
<dbReference type="CDD" id="cd00010">
    <property type="entry name" value="AAI_LTSS"/>
    <property type="match status" value="1"/>
</dbReference>
<dbReference type="SMART" id="SM00499">
    <property type="entry name" value="AAI"/>
    <property type="match status" value="1"/>
</dbReference>
<comment type="subcellular location">
    <subcellularLocation>
        <location evidence="1">Cell membrane</location>
        <topology evidence="1">Lipid-anchor</topology>
        <topology evidence="1">GPI-anchor</topology>
    </subcellularLocation>
</comment>
<evidence type="ECO:0000256" key="8">
    <source>
        <dbReference type="ARBA" id="ARBA00023121"/>
    </source>
</evidence>
<evidence type="ECO:0000256" key="7">
    <source>
        <dbReference type="ARBA" id="ARBA00022729"/>
    </source>
</evidence>
<comment type="similarity">
    <text evidence="3">Belongs to the plant LTP family.</text>
</comment>
<dbReference type="GO" id="GO:0098552">
    <property type="term" value="C:side of membrane"/>
    <property type="evidence" value="ECO:0007669"/>
    <property type="project" value="UniProtKB-KW"/>
</dbReference>
<evidence type="ECO:0000256" key="5">
    <source>
        <dbReference type="ARBA" id="ARBA00022475"/>
    </source>
</evidence>
<dbReference type="PANTHER" id="PTHR12161">
    <property type="entry name" value="IST1 FAMILY MEMBER"/>
    <property type="match status" value="1"/>
</dbReference>
<dbReference type="Pfam" id="PF14368">
    <property type="entry name" value="LTP_2"/>
    <property type="match status" value="1"/>
</dbReference>
<dbReference type="FunFam" id="1.10.110.10:FF:000001">
    <property type="entry name" value="Bifunctional inhibitor/lipid-transfer protein/seed storage 2S albumin superfamily protein"/>
    <property type="match status" value="1"/>
</dbReference>
<evidence type="ECO:0000256" key="10">
    <source>
        <dbReference type="SAM" id="Coils"/>
    </source>
</evidence>
<evidence type="ECO:0000256" key="4">
    <source>
        <dbReference type="ARBA" id="ARBA00022448"/>
    </source>
</evidence>
<evidence type="ECO:0000256" key="12">
    <source>
        <dbReference type="SAM" id="SignalP"/>
    </source>
</evidence>
<feature type="chain" id="PRO_5043632405" evidence="12">
    <location>
        <begin position="20"/>
        <end position="577"/>
    </location>
</feature>
<feature type="compositionally biased region" description="Low complexity" evidence="11">
    <location>
        <begin position="149"/>
        <end position="168"/>
    </location>
</feature>
<dbReference type="AlphaFoldDB" id="A0AAW2QMM8"/>
<keyword evidence="6" id="KW-0336">GPI-anchor</keyword>
<gene>
    <name evidence="14" type="ORF">Scaly_1099000</name>
</gene>
<dbReference type="Gene3D" id="1.20.1260.60">
    <property type="entry name" value="Vacuolar protein sorting-associated protein Ist1"/>
    <property type="match status" value="1"/>
</dbReference>
<evidence type="ECO:0000256" key="9">
    <source>
        <dbReference type="ARBA" id="ARBA00023288"/>
    </source>
</evidence>
<keyword evidence="5" id="KW-1003">Cell membrane</keyword>
<dbReference type="Pfam" id="PF03398">
    <property type="entry name" value="Ist1"/>
    <property type="match status" value="1"/>
</dbReference>
<keyword evidence="6" id="KW-0325">Glycoprotein</keyword>
<dbReference type="GO" id="GO:0015031">
    <property type="term" value="P:protein transport"/>
    <property type="evidence" value="ECO:0007669"/>
    <property type="project" value="InterPro"/>
</dbReference>
<dbReference type="GO" id="GO:0005886">
    <property type="term" value="C:plasma membrane"/>
    <property type="evidence" value="ECO:0007669"/>
    <property type="project" value="UniProtKB-SubCell"/>
</dbReference>
<evidence type="ECO:0000259" key="13">
    <source>
        <dbReference type="SMART" id="SM00499"/>
    </source>
</evidence>
<dbReference type="GO" id="GO:0008289">
    <property type="term" value="F:lipid binding"/>
    <property type="evidence" value="ECO:0007669"/>
    <property type="project" value="UniProtKB-KW"/>
</dbReference>
<proteinExistence type="inferred from homology"/>
<dbReference type="EMBL" id="JACGWM010000006">
    <property type="protein sequence ID" value="KAL0368801.1"/>
    <property type="molecule type" value="Genomic_DNA"/>
</dbReference>
<keyword evidence="6" id="KW-0472">Membrane</keyword>
<dbReference type="PROSITE" id="PS51257">
    <property type="entry name" value="PROKAR_LIPOPROTEIN"/>
    <property type="match status" value="1"/>
</dbReference>
<dbReference type="InterPro" id="IPR005061">
    <property type="entry name" value="Ist1"/>
</dbReference>
<evidence type="ECO:0000256" key="6">
    <source>
        <dbReference type="ARBA" id="ARBA00022622"/>
    </source>
</evidence>
<keyword evidence="7 12" id="KW-0732">Signal</keyword>
<comment type="similarity">
    <text evidence="2">Belongs to the IST1 family.</text>
</comment>
<keyword evidence="4" id="KW-0813">Transport</keyword>